<organism evidence="2 3">
    <name type="scientific">Desulfomicrobium orale DSM 12838</name>
    <dbReference type="NCBI Taxonomy" id="888061"/>
    <lineage>
        <taxon>Bacteria</taxon>
        <taxon>Pseudomonadati</taxon>
        <taxon>Thermodesulfobacteriota</taxon>
        <taxon>Desulfovibrionia</taxon>
        <taxon>Desulfovibrionales</taxon>
        <taxon>Desulfomicrobiaceae</taxon>
        <taxon>Desulfomicrobium</taxon>
    </lineage>
</organism>
<evidence type="ECO:0000313" key="3">
    <source>
        <dbReference type="Proteomes" id="UP000063964"/>
    </source>
</evidence>
<dbReference type="PANTHER" id="PTHR33531:SF7">
    <property type="entry name" value="HYPOTHETICAL MEMBRANE PROTEIN, CONSERVED"/>
    <property type="match status" value="1"/>
</dbReference>
<dbReference type="RefSeq" id="WP_066608957.1">
    <property type="nucleotide sequence ID" value="NZ_CP014230.1"/>
</dbReference>
<dbReference type="InterPro" id="IPR012347">
    <property type="entry name" value="Ferritin-like"/>
</dbReference>
<dbReference type="Pfam" id="PF02915">
    <property type="entry name" value="Rubrerythrin"/>
    <property type="match status" value="1"/>
</dbReference>
<feature type="domain" description="Rubrerythrin diiron-binding" evidence="1">
    <location>
        <begin position="9"/>
        <end position="155"/>
    </location>
</feature>
<dbReference type="Gene3D" id="1.20.1260.10">
    <property type="match status" value="1"/>
</dbReference>
<accession>A0A0X8JSJ5</accession>
<dbReference type="OrthoDB" id="5405405at2"/>
<dbReference type="CDD" id="cd01045">
    <property type="entry name" value="Ferritin_like_AB"/>
    <property type="match status" value="1"/>
</dbReference>
<reference evidence="3" key="1">
    <citation type="submission" date="2016-02" db="EMBL/GenBank/DDBJ databases">
        <authorList>
            <person name="Holder M.E."/>
            <person name="Ajami N.J."/>
            <person name="Petrosino J.F."/>
        </authorList>
    </citation>
    <scope>NUCLEOTIDE SEQUENCE [LARGE SCALE GENOMIC DNA]</scope>
    <source>
        <strain evidence="3">DSM 12838</strain>
    </source>
</reference>
<dbReference type="AlphaFoldDB" id="A0A0X8JSJ5"/>
<dbReference type="KEGG" id="doa:AXF15_11175"/>
<proteinExistence type="predicted"/>
<dbReference type="SUPFAM" id="SSF47240">
    <property type="entry name" value="Ferritin-like"/>
    <property type="match status" value="1"/>
</dbReference>
<dbReference type="PANTHER" id="PTHR33531">
    <property type="entry name" value="RUBRERYTHRIN SUBFAMILY"/>
    <property type="match status" value="1"/>
</dbReference>
<protein>
    <submittedName>
        <fullName evidence="2">Rubrerythrin</fullName>
    </submittedName>
</protein>
<dbReference type="STRING" id="888061.AXF15_11175"/>
<dbReference type="GO" id="GO:0016491">
    <property type="term" value="F:oxidoreductase activity"/>
    <property type="evidence" value="ECO:0007669"/>
    <property type="project" value="InterPro"/>
</dbReference>
<dbReference type="GO" id="GO:0046872">
    <property type="term" value="F:metal ion binding"/>
    <property type="evidence" value="ECO:0007669"/>
    <property type="project" value="InterPro"/>
</dbReference>
<gene>
    <name evidence="2" type="ORF">AXF15_11175</name>
</gene>
<name>A0A0X8JSJ5_9BACT</name>
<dbReference type="EMBL" id="CP014230">
    <property type="protein sequence ID" value="AMD94104.1"/>
    <property type="molecule type" value="Genomic_DNA"/>
</dbReference>
<dbReference type="InterPro" id="IPR009078">
    <property type="entry name" value="Ferritin-like_SF"/>
</dbReference>
<dbReference type="Proteomes" id="UP000063964">
    <property type="component" value="Chromosome"/>
</dbReference>
<sequence length="158" mass="18579">MAGIFKATDILLAAQEIETRGEVFYNRLVETTTDPELKKMFSFLAREETKHREIFRRLYERVGEVELPAWAEEGEYVDYLAFLLDSHTLFRLGDVDNLRKFMGTPKEAIETAMGFEKDTILFFLEMLEFVPEGEKRYVRDCAEEERKHLRLLAGMLKK</sequence>
<dbReference type="InterPro" id="IPR003251">
    <property type="entry name" value="Rr_diiron-bd_dom"/>
</dbReference>
<keyword evidence="3" id="KW-1185">Reference proteome</keyword>
<evidence type="ECO:0000313" key="2">
    <source>
        <dbReference type="EMBL" id="AMD94104.1"/>
    </source>
</evidence>
<evidence type="ECO:0000259" key="1">
    <source>
        <dbReference type="Pfam" id="PF02915"/>
    </source>
</evidence>